<feature type="compositionally biased region" description="Low complexity" evidence="1">
    <location>
        <begin position="63"/>
        <end position="72"/>
    </location>
</feature>
<feature type="region of interest" description="Disordered" evidence="1">
    <location>
        <begin position="147"/>
        <end position="166"/>
    </location>
</feature>
<feature type="region of interest" description="Disordered" evidence="1">
    <location>
        <begin position="58"/>
        <end position="107"/>
    </location>
</feature>
<evidence type="ECO:0000256" key="1">
    <source>
        <dbReference type="SAM" id="MobiDB-lite"/>
    </source>
</evidence>
<proteinExistence type="predicted"/>
<dbReference type="Proteomes" id="UP001189429">
    <property type="component" value="Unassembled WGS sequence"/>
</dbReference>
<reference evidence="2" key="1">
    <citation type="submission" date="2023-10" db="EMBL/GenBank/DDBJ databases">
        <authorList>
            <person name="Chen Y."/>
            <person name="Shah S."/>
            <person name="Dougan E. K."/>
            <person name="Thang M."/>
            <person name="Chan C."/>
        </authorList>
    </citation>
    <scope>NUCLEOTIDE SEQUENCE [LARGE SCALE GENOMIC DNA]</scope>
</reference>
<feature type="compositionally biased region" description="Low complexity" evidence="1">
    <location>
        <begin position="94"/>
        <end position="107"/>
    </location>
</feature>
<keyword evidence="3" id="KW-1185">Reference proteome</keyword>
<comment type="caution">
    <text evidence="2">The sequence shown here is derived from an EMBL/GenBank/DDBJ whole genome shotgun (WGS) entry which is preliminary data.</text>
</comment>
<organism evidence="2 3">
    <name type="scientific">Prorocentrum cordatum</name>
    <dbReference type="NCBI Taxonomy" id="2364126"/>
    <lineage>
        <taxon>Eukaryota</taxon>
        <taxon>Sar</taxon>
        <taxon>Alveolata</taxon>
        <taxon>Dinophyceae</taxon>
        <taxon>Prorocentrales</taxon>
        <taxon>Prorocentraceae</taxon>
        <taxon>Prorocentrum</taxon>
    </lineage>
</organism>
<name>A0ABN9VNJ7_9DINO</name>
<accession>A0ABN9VNJ7</accession>
<sequence>MGTERRGITTAADVLPLRQKAACQAAGAARLGRHLWWGTVGQSPTVVQAVPGLRTISSRRRQASPAPARTTADAMPAARGCPTLAHERPRRTPRQAPRATASAARGPRATRGTLLAGLLLAAAAAAACGWGHGGAYASGAGWPPARQPGPGALAAPASNAGVGAEGQGWPGFQDRAGAAYDQRQWQGPAASQPPVAAYASHSEPSHGRPVRTPSDKQLAYAQEIAAMLGVEVWPDARCSSEACAEFIREHRSVPYDRMRCSPDMSAQMPRSAPPSTWSPGQASEWAPTPKQMKFAWELAECMGMDLPQGALVSRDTFTRMIDDFITARNLVQKWKNSERFIPNAGDQTPEFARPVAGSHSQFADRLPTHKQLALAELLASQAGMQVPQSAYDSAHQCSIFIVSRAGAGDHLRMVRSEDDGSSARPWPVLVHLSARVDLRLRPVSFGSAVFCARYEHIPLGSSEATLCHGVVHRTARRLLCVLVAPLALWQ</sequence>
<feature type="region of interest" description="Disordered" evidence="1">
    <location>
        <begin position="180"/>
        <end position="214"/>
    </location>
</feature>
<evidence type="ECO:0000313" key="3">
    <source>
        <dbReference type="Proteomes" id="UP001189429"/>
    </source>
</evidence>
<dbReference type="EMBL" id="CAUYUJ010017282">
    <property type="protein sequence ID" value="CAK0873446.1"/>
    <property type="molecule type" value="Genomic_DNA"/>
</dbReference>
<feature type="region of interest" description="Disordered" evidence="1">
    <location>
        <begin position="264"/>
        <end position="284"/>
    </location>
</feature>
<gene>
    <name evidence="2" type="ORF">PCOR1329_LOCUS58655</name>
</gene>
<protein>
    <submittedName>
        <fullName evidence="2">Uncharacterized protein</fullName>
    </submittedName>
</protein>
<evidence type="ECO:0000313" key="2">
    <source>
        <dbReference type="EMBL" id="CAK0873446.1"/>
    </source>
</evidence>